<evidence type="ECO:0000259" key="1">
    <source>
        <dbReference type="Pfam" id="PF17921"/>
    </source>
</evidence>
<keyword evidence="2" id="KW-0695">RNA-directed DNA polymerase</keyword>
<name>A0ABQ5CEN4_9ASTR</name>
<proteinExistence type="predicted"/>
<feature type="domain" description="Integrase zinc-binding" evidence="1">
    <location>
        <begin position="159"/>
        <end position="192"/>
    </location>
</feature>
<dbReference type="GO" id="GO:0003964">
    <property type="term" value="F:RNA-directed DNA polymerase activity"/>
    <property type="evidence" value="ECO:0007669"/>
    <property type="project" value="UniProtKB-KW"/>
</dbReference>
<sequence>MDLAHVRNEGTRREQLPRTYGQRLHKTKFLTLGSSGSICKEERWVFPDVHRLQGIEQTDSDERTHFLKEQMTSFRPAQGSSYLFKDRLRVAGVIYDCEFRYHLGKANVVADALSRKDPRTTRGSGLKVVLPFYGDLRTVDHARIPQVLNTLFHSDFLSRLYQDMEVIYGWPNMKANIATYVSKCLTCAKVKAEHQRHRGYDTIWVIVDRLTKSAISMPMREIDPMDKLARMYLKEKSLQKALGTSLDMSTAYHPQTDGQSERTINTIEDLLRKMELENSQNNALAKLPMLKLGEYEMWEIRIKQYFQIQDYALWEVIENGNSWVPIPVTTPESGPSTALKMIDASTIEKRFAKE</sequence>
<dbReference type="Pfam" id="PF17921">
    <property type="entry name" value="Integrase_H2C2"/>
    <property type="match status" value="1"/>
</dbReference>
<dbReference type="Proteomes" id="UP001151760">
    <property type="component" value="Unassembled WGS sequence"/>
</dbReference>
<dbReference type="InterPro" id="IPR052160">
    <property type="entry name" value="Gypsy_RT_Integrase-like"/>
</dbReference>
<dbReference type="Gene3D" id="3.30.420.10">
    <property type="entry name" value="Ribonuclease H-like superfamily/Ribonuclease H"/>
    <property type="match status" value="1"/>
</dbReference>
<gene>
    <name evidence="2" type="ORF">Tco_0894525</name>
</gene>
<dbReference type="SUPFAM" id="SSF53098">
    <property type="entry name" value="Ribonuclease H-like"/>
    <property type="match status" value="1"/>
</dbReference>
<dbReference type="InterPro" id="IPR036397">
    <property type="entry name" value="RNaseH_sf"/>
</dbReference>
<dbReference type="EMBL" id="BQNB010014148">
    <property type="protein sequence ID" value="GJT24588.1"/>
    <property type="molecule type" value="Genomic_DNA"/>
</dbReference>
<dbReference type="PANTHER" id="PTHR47266">
    <property type="entry name" value="ENDONUCLEASE-RELATED"/>
    <property type="match status" value="1"/>
</dbReference>
<keyword evidence="2" id="KW-0808">Transferase</keyword>
<reference evidence="2" key="1">
    <citation type="journal article" date="2022" name="Int. J. Mol. Sci.">
        <title>Draft Genome of Tanacetum Coccineum: Genomic Comparison of Closely Related Tanacetum-Family Plants.</title>
        <authorList>
            <person name="Yamashiro T."/>
            <person name="Shiraishi A."/>
            <person name="Nakayama K."/>
            <person name="Satake H."/>
        </authorList>
    </citation>
    <scope>NUCLEOTIDE SEQUENCE</scope>
</reference>
<dbReference type="InterPro" id="IPR012337">
    <property type="entry name" value="RNaseH-like_sf"/>
</dbReference>
<keyword evidence="3" id="KW-1185">Reference proteome</keyword>
<keyword evidence="2" id="KW-0548">Nucleotidyltransferase</keyword>
<protein>
    <submittedName>
        <fullName evidence="2">Reverse transcriptase domain-containing protein</fullName>
    </submittedName>
</protein>
<organism evidence="2 3">
    <name type="scientific">Tanacetum coccineum</name>
    <dbReference type="NCBI Taxonomy" id="301880"/>
    <lineage>
        <taxon>Eukaryota</taxon>
        <taxon>Viridiplantae</taxon>
        <taxon>Streptophyta</taxon>
        <taxon>Embryophyta</taxon>
        <taxon>Tracheophyta</taxon>
        <taxon>Spermatophyta</taxon>
        <taxon>Magnoliopsida</taxon>
        <taxon>eudicotyledons</taxon>
        <taxon>Gunneridae</taxon>
        <taxon>Pentapetalae</taxon>
        <taxon>asterids</taxon>
        <taxon>campanulids</taxon>
        <taxon>Asterales</taxon>
        <taxon>Asteraceae</taxon>
        <taxon>Asteroideae</taxon>
        <taxon>Anthemideae</taxon>
        <taxon>Anthemidinae</taxon>
        <taxon>Tanacetum</taxon>
    </lineage>
</organism>
<comment type="caution">
    <text evidence="2">The sequence shown here is derived from an EMBL/GenBank/DDBJ whole genome shotgun (WGS) entry which is preliminary data.</text>
</comment>
<reference evidence="2" key="2">
    <citation type="submission" date="2022-01" db="EMBL/GenBank/DDBJ databases">
        <authorList>
            <person name="Yamashiro T."/>
            <person name="Shiraishi A."/>
            <person name="Satake H."/>
            <person name="Nakayama K."/>
        </authorList>
    </citation>
    <scope>NUCLEOTIDE SEQUENCE</scope>
</reference>
<accession>A0ABQ5CEN4</accession>
<dbReference type="InterPro" id="IPR041588">
    <property type="entry name" value="Integrase_H2C2"/>
</dbReference>
<evidence type="ECO:0000313" key="2">
    <source>
        <dbReference type="EMBL" id="GJT24588.1"/>
    </source>
</evidence>
<evidence type="ECO:0000313" key="3">
    <source>
        <dbReference type="Proteomes" id="UP001151760"/>
    </source>
</evidence>